<dbReference type="SUPFAM" id="SSF56300">
    <property type="entry name" value="Metallo-dependent phosphatases"/>
    <property type="match status" value="1"/>
</dbReference>
<keyword evidence="2" id="KW-0255">Endonuclease</keyword>
<protein>
    <submittedName>
        <fullName evidence="2">Ligase-associated DNA damage response endonuclease PdeM</fullName>
        <ecNumber evidence="2">3.1.-.-</ecNumber>
    </submittedName>
</protein>
<dbReference type="EC" id="3.1.-.-" evidence="2"/>
<keyword evidence="3" id="KW-1185">Reference proteome</keyword>
<dbReference type="InterPro" id="IPR026336">
    <property type="entry name" value="PdeM-like"/>
</dbReference>
<keyword evidence="2" id="KW-0378">Hydrolase</keyword>
<dbReference type="Gene3D" id="3.60.21.10">
    <property type="match status" value="1"/>
</dbReference>
<dbReference type="KEGG" id="abaw:D5400_05470"/>
<dbReference type="AlphaFoldDB" id="A0A3S9B9U0"/>
<proteinExistence type="predicted"/>
<dbReference type="GO" id="GO:0004519">
    <property type="term" value="F:endonuclease activity"/>
    <property type="evidence" value="ECO:0007669"/>
    <property type="project" value="UniProtKB-KW"/>
</dbReference>
<feature type="domain" description="Calcineurin-like phosphoesterase" evidence="1">
    <location>
        <begin position="31"/>
        <end position="144"/>
    </location>
</feature>
<dbReference type="EMBL" id="CP032509">
    <property type="protein sequence ID" value="AZN73601.1"/>
    <property type="molecule type" value="Genomic_DNA"/>
</dbReference>
<dbReference type="NCBIfam" id="TIGR04123">
    <property type="entry name" value="P_estr_lig_assc"/>
    <property type="match status" value="1"/>
</dbReference>
<dbReference type="InterPro" id="IPR029052">
    <property type="entry name" value="Metallo-depent_PP-like"/>
</dbReference>
<organism evidence="2 3">
    <name type="scientific">Georhizobium profundi</name>
    <dbReference type="NCBI Taxonomy" id="2341112"/>
    <lineage>
        <taxon>Bacteria</taxon>
        <taxon>Pseudomonadati</taxon>
        <taxon>Pseudomonadota</taxon>
        <taxon>Alphaproteobacteria</taxon>
        <taxon>Hyphomicrobiales</taxon>
        <taxon>Rhizobiaceae</taxon>
        <taxon>Georhizobium</taxon>
    </lineage>
</organism>
<dbReference type="PIRSF" id="PIRSF000887">
    <property type="entry name" value="Pesterase_MJ0037"/>
    <property type="match status" value="1"/>
</dbReference>
<dbReference type="PANTHER" id="PTHR39323">
    <property type="entry name" value="BLR1149 PROTEIN"/>
    <property type="match status" value="1"/>
</dbReference>
<dbReference type="OrthoDB" id="9795838at2"/>
<dbReference type="InterPro" id="IPR024173">
    <property type="entry name" value="Pesterase_MJ0037-like"/>
</dbReference>
<keyword evidence="2" id="KW-0540">Nuclease</keyword>
<accession>A0A3S9B9U0</accession>
<dbReference type="Proteomes" id="UP000268192">
    <property type="component" value="Chromosome"/>
</dbReference>
<evidence type="ECO:0000259" key="1">
    <source>
        <dbReference type="Pfam" id="PF00149"/>
    </source>
</evidence>
<dbReference type="PANTHER" id="PTHR39323:SF1">
    <property type="entry name" value="BLR1149 PROTEIN"/>
    <property type="match status" value="1"/>
</dbReference>
<evidence type="ECO:0000313" key="2">
    <source>
        <dbReference type="EMBL" id="AZN73601.1"/>
    </source>
</evidence>
<dbReference type="GO" id="GO:0016874">
    <property type="term" value="F:ligase activity"/>
    <property type="evidence" value="ECO:0007669"/>
    <property type="project" value="UniProtKB-KW"/>
</dbReference>
<dbReference type="GO" id="GO:0016787">
    <property type="term" value="F:hydrolase activity"/>
    <property type="evidence" value="ECO:0007669"/>
    <property type="project" value="UniProtKB-KW"/>
</dbReference>
<evidence type="ECO:0000313" key="3">
    <source>
        <dbReference type="Proteomes" id="UP000268192"/>
    </source>
</evidence>
<gene>
    <name evidence="2" type="primary">pdeM</name>
    <name evidence="2" type="ORF">D5400_05470</name>
</gene>
<sequence>MPGRTIAIEIAGVEVVCDALGVAYLERSGTLIVSDLHLEKGAAFARRGMMLPPYDTAATLDLLEAAIRRYEPKAVISLGDSFHDRIGAAHMPAIYEERLRHAMAGRQWFWISGNHDPERPANLPGEATDALYVDGLCFRHEPTARRADCRGEVAGHLHPSARVVRRGRAVRRPCFASDGTRLVMPAFGVTTGGLDLRHRAMQGLFDRATLSAHLLGRERLYSVRFANLIG</sequence>
<keyword evidence="2" id="KW-0436">Ligase</keyword>
<dbReference type="InterPro" id="IPR004843">
    <property type="entry name" value="Calcineurin-like_PHP"/>
</dbReference>
<reference evidence="2 3" key="1">
    <citation type="submission" date="2018-09" db="EMBL/GenBank/DDBJ databases">
        <title>Marinorhizobium profundi gen. nov., sp. nov., isolated from a deep-sea sediment sample from the New Britain Trench and proposal of Marinorhizobiaceae fam. nov. in the order Rhizobiales of the class Alphaproteobacteria.</title>
        <authorList>
            <person name="Cao J."/>
        </authorList>
    </citation>
    <scope>NUCLEOTIDE SEQUENCE [LARGE SCALE GENOMIC DNA]</scope>
    <source>
        <strain evidence="2 3">WS11</strain>
    </source>
</reference>
<dbReference type="Pfam" id="PF00149">
    <property type="entry name" value="Metallophos"/>
    <property type="match status" value="1"/>
</dbReference>
<name>A0A3S9B9U0_9HYPH</name>